<sequence length="592" mass="66707">MSKICQGRMDGESDDNSASKGGGIKRKENKKQQLSRDIMLGCELWTDGLICAFEFVRGHRKFDPRSATQNSVETQKQSISKYVKSNNLTHFSNKNDSQKLVPDADTRDGENQENNSGHFHMQGRSAGNYWIPIGWRRISELLQTIQVDAGWVSDQPIEFSDEEADITVAEVAAPYWECSVGPTWWCHVAAGHPSITTWLSNAQWLHPAISTALRDESKLISDRMKHLLYEVPVRVAGGLLFELLGQSVGDPYVEEDDTPVVLRSWQAQNFLLTALHVKGSSSNINVLGIAEVQELLAAGGCNVPRSIHEVIALLTCRLARWDDRLFRKYVFGAADEAELKFMNRRTYEDMQLFGIILNREIKRLSTQVIRVKWSLHAREEIVFELLKHFRGNAARSVLEGIRKSTREMIQEQEAVRGRLFTIQDVMQSNIRAWLQVKYASLDQNRSHSHIKNLFLLLDKSLSVQHNLGVFGGCGLVLSIITGLFGINVDGIPGNEKSPYAFALFSGGLILLGAVLIGIGLVYLGLKKPVFEQQVKVRKLELQELVRMFQQEAESHAQVRKSNSDEDEDKEEDEKDSHPKGLYSDGTNYLLIS</sequence>
<dbReference type="EMBL" id="CM044705">
    <property type="protein sequence ID" value="KAI5662070.1"/>
    <property type="molecule type" value="Genomic_DNA"/>
</dbReference>
<evidence type="ECO:0000313" key="1">
    <source>
        <dbReference type="EMBL" id="KAI5662070.1"/>
    </source>
</evidence>
<protein>
    <submittedName>
        <fullName evidence="1">Uncharacterized protein</fullName>
    </submittedName>
</protein>
<gene>
    <name evidence="1" type="ORF">M9H77_21393</name>
</gene>
<proteinExistence type="predicted"/>
<accession>A0ACC0ANX3</accession>
<dbReference type="Proteomes" id="UP001060085">
    <property type="component" value="Linkage Group LG05"/>
</dbReference>
<comment type="caution">
    <text evidence="1">The sequence shown here is derived from an EMBL/GenBank/DDBJ whole genome shotgun (WGS) entry which is preliminary data.</text>
</comment>
<keyword evidence="2" id="KW-1185">Reference proteome</keyword>
<reference evidence="2" key="1">
    <citation type="journal article" date="2023" name="Nat. Plants">
        <title>Single-cell RNA sequencing provides a high-resolution roadmap for understanding the multicellular compartmentation of specialized metabolism.</title>
        <authorList>
            <person name="Sun S."/>
            <person name="Shen X."/>
            <person name="Li Y."/>
            <person name="Li Y."/>
            <person name="Wang S."/>
            <person name="Li R."/>
            <person name="Zhang H."/>
            <person name="Shen G."/>
            <person name="Guo B."/>
            <person name="Wei J."/>
            <person name="Xu J."/>
            <person name="St-Pierre B."/>
            <person name="Chen S."/>
            <person name="Sun C."/>
        </authorList>
    </citation>
    <scope>NUCLEOTIDE SEQUENCE [LARGE SCALE GENOMIC DNA]</scope>
</reference>
<organism evidence="1 2">
    <name type="scientific">Catharanthus roseus</name>
    <name type="common">Madagascar periwinkle</name>
    <name type="synonym">Vinca rosea</name>
    <dbReference type="NCBI Taxonomy" id="4058"/>
    <lineage>
        <taxon>Eukaryota</taxon>
        <taxon>Viridiplantae</taxon>
        <taxon>Streptophyta</taxon>
        <taxon>Embryophyta</taxon>
        <taxon>Tracheophyta</taxon>
        <taxon>Spermatophyta</taxon>
        <taxon>Magnoliopsida</taxon>
        <taxon>eudicotyledons</taxon>
        <taxon>Gunneridae</taxon>
        <taxon>Pentapetalae</taxon>
        <taxon>asterids</taxon>
        <taxon>lamiids</taxon>
        <taxon>Gentianales</taxon>
        <taxon>Apocynaceae</taxon>
        <taxon>Rauvolfioideae</taxon>
        <taxon>Vinceae</taxon>
        <taxon>Catharanthinae</taxon>
        <taxon>Catharanthus</taxon>
    </lineage>
</organism>
<name>A0ACC0ANX3_CATRO</name>
<evidence type="ECO:0000313" key="2">
    <source>
        <dbReference type="Proteomes" id="UP001060085"/>
    </source>
</evidence>